<reference evidence="2 3" key="1">
    <citation type="submission" date="2018-07" db="EMBL/GenBank/DDBJ databases">
        <title>Halioglobus sp. genome submission.</title>
        <authorList>
            <person name="Ye M.-Q."/>
            <person name="Du Z.-J."/>
        </authorList>
    </citation>
    <scope>NUCLEOTIDE SEQUENCE [LARGE SCALE GENOMIC DNA]</scope>
    <source>
        <strain evidence="2 3">U0301</strain>
    </source>
</reference>
<proteinExistence type="predicted"/>
<dbReference type="InterPro" id="IPR035093">
    <property type="entry name" value="RelE/ParE_toxin_dom_sf"/>
</dbReference>
<dbReference type="AlphaFoldDB" id="A0A3L7DRS7"/>
<dbReference type="EMBL" id="QRAN01000042">
    <property type="protein sequence ID" value="RLQ20188.1"/>
    <property type="molecule type" value="Genomic_DNA"/>
</dbReference>
<sequence>MNLKYKLRQAARNDLKDIGRYTLKHHGKIQRDKYLKGFKERFGACN</sequence>
<evidence type="ECO:0000256" key="1">
    <source>
        <dbReference type="ARBA" id="ARBA00022649"/>
    </source>
</evidence>
<dbReference type="RefSeq" id="WP_117957632.1">
    <property type="nucleotide sequence ID" value="NZ_QRAN01000042.1"/>
</dbReference>
<name>A0A3L7DRS7_9GAMM</name>
<dbReference type="OrthoDB" id="516834at2"/>
<keyword evidence="1" id="KW-1277">Toxin-antitoxin system</keyword>
<protein>
    <submittedName>
        <fullName evidence="2">Type II toxin-antitoxin system RelE/ParE family toxin</fullName>
    </submittedName>
</protein>
<dbReference type="Gene3D" id="3.30.2310.20">
    <property type="entry name" value="RelE-like"/>
    <property type="match status" value="1"/>
</dbReference>
<gene>
    <name evidence="2" type="ORF">DWB85_19020</name>
</gene>
<dbReference type="Proteomes" id="UP000265509">
    <property type="component" value="Unassembled WGS sequence"/>
</dbReference>
<accession>A0A3L7DRS7</accession>
<dbReference type="InterPro" id="IPR007712">
    <property type="entry name" value="RelE/ParE_toxin"/>
</dbReference>
<organism evidence="2 3">
    <name type="scientific">Seongchinamella sediminis</name>
    <dbReference type="NCBI Taxonomy" id="2283635"/>
    <lineage>
        <taxon>Bacteria</taxon>
        <taxon>Pseudomonadati</taxon>
        <taxon>Pseudomonadota</taxon>
        <taxon>Gammaproteobacteria</taxon>
        <taxon>Cellvibrionales</taxon>
        <taxon>Halieaceae</taxon>
        <taxon>Seongchinamella</taxon>
    </lineage>
</organism>
<keyword evidence="3" id="KW-1185">Reference proteome</keyword>
<evidence type="ECO:0000313" key="2">
    <source>
        <dbReference type="EMBL" id="RLQ20188.1"/>
    </source>
</evidence>
<comment type="caution">
    <text evidence="2">The sequence shown here is derived from an EMBL/GenBank/DDBJ whole genome shotgun (WGS) entry which is preliminary data.</text>
</comment>
<evidence type="ECO:0000313" key="3">
    <source>
        <dbReference type="Proteomes" id="UP000265509"/>
    </source>
</evidence>
<dbReference type="Pfam" id="PF05016">
    <property type="entry name" value="ParE_toxin"/>
    <property type="match status" value="1"/>
</dbReference>